<sequence>MSMDHDRHVCVCISCTMNAAKIRITWPILLRSSLVPPAAFITLTFCKSLYYHCPVQITSSCYERVSKKDQPHLPPPPTQARDYHMTCYYVQSHDKHVIAAPPTRQSSSSHYLHAFYPAFLWFPPAHFVSANREAAIRSLPSPSLRLFLAKLFQKQICGF</sequence>
<dbReference type="KEGG" id="tpf:TPHA_0F03490"/>
<evidence type="ECO:0000313" key="2">
    <source>
        <dbReference type="Proteomes" id="UP000005666"/>
    </source>
</evidence>
<dbReference type="GeneID" id="11535438"/>
<accession>G8BUP3</accession>
<dbReference type="HOGENOM" id="CLU_1661976_0_0_1"/>
<dbReference type="EMBL" id="HE612861">
    <property type="protein sequence ID" value="CCE63829.1"/>
    <property type="molecule type" value="Genomic_DNA"/>
</dbReference>
<dbReference type="AlphaFoldDB" id="G8BUP3"/>
<evidence type="ECO:0000313" key="1">
    <source>
        <dbReference type="EMBL" id="CCE63829.1"/>
    </source>
</evidence>
<name>G8BUP3_TETPH</name>
<dbReference type="RefSeq" id="XP_003686263.1">
    <property type="nucleotide sequence ID" value="XM_003686215.1"/>
</dbReference>
<reference evidence="1 2" key="1">
    <citation type="journal article" date="2011" name="Proc. Natl. Acad. Sci. U.S.A.">
        <title>Evolutionary erosion of yeast sex chromosomes by mating-type switching accidents.</title>
        <authorList>
            <person name="Gordon J.L."/>
            <person name="Armisen D."/>
            <person name="Proux-Wera E."/>
            <person name="Oheigeartaigh S.S."/>
            <person name="Byrne K.P."/>
            <person name="Wolfe K.H."/>
        </authorList>
    </citation>
    <scope>NUCLEOTIDE SEQUENCE [LARGE SCALE GENOMIC DNA]</scope>
    <source>
        <strain evidence="2">ATCC 24235 / CBS 4417 / NBRC 1672 / NRRL Y-8282 / UCD 70-5</strain>
    </source>
</reference>
<protein>
    <submittedName>
        <fullName evidence="1">Uncharacterized protein</fullName>
    </submittedName>
</protein>
<organism evidence="1 2">
    <name type="scientific">Tetrapisispora phaffii (strain ATCC 24235 / CBS 4417 / NBRC 1672 / NRRL Y-8282 / UCD 70-5)</name>
    <name type="common">Yeast</name>
    <name type="synonym">Fabospora phaffii</name>
    <dbReference type="NCBI Taxonomy" id="1071381"/>
    <lineage>
        <taxon>Eukaryota</taxon>
        <taxon>Fungi</taxon>
        <taxon>Dikarya</taxon>
        <taxon>Ascomycota</taxon>
        <taxon>Saccharomycotina</taxon>
        <taxon>Saccharomycetes</taxon>
        <taxon>Saccharomycetales</taxon>
        <taxon>Saccharomycetaceae</taxon>
        <taxon>Tetrapisispora</taxon>
    </lineage>
</organism>
<dbReference type="Proteomes" id="UP000005666">
    <property type="component" value="Chromosome 6"/>
</dbReference>
<gene>
    <name evidence="1" type="primary">TPHA0F03490</name>
    <name evidence="1" type="ordered locus">TPHA_0F03490</name>
</gene>
<proteinExistence type="predicted"/>
<keyword evidence="2" id="KW-1185">Reference proteome</keyword>